<keyword evidence="4" id="KW-0902">Two-component regulatory system</keyword>
<keyword evidence="10" id="KW-1185">Reference proteome</keyword>
<gene>
    <name evidence="9" type="ORF">GFN93_13865</name>
</gene>
<evidence type="ECO:0000256" key="3">
    <source>
        <dbReference type="ARBA" id="ARBA00022553"/>
    </source>
</evidence>
<sequence>MLFAIVTVPFLIAMLLIIQHRIQILDANAAMRKDLALFESGLAAMRPLQDMRDFAPVAIHTQDPEIVSRYELSRARTASRLHAFLESIRDRNLPALNDQSGLISESWAGLTVKTGIPIEDVSGPYDNVNQVADRVANTLSTILYISDMSIGPGLQPNEVLSLPLTSFRKCEENIGLIRALALYVSLRGGYLGDNDARRMESAWQELNRELTIIDGEIKALAARTGAVQLQQQWRLVRQELESFLEWSESELILAPQVTLDWEQAYDRSRHAIQSLDGLSDMLVELSTNLLVASRQDRINESILLIVGVVTLYLMVLGLGMMVYRSNSRAISARAESQAKDLFLARMSHEIRTPLNGVIGLAELLRETDPSPRQREYITLIDSAGRTLSALINDVLDFAKIEAGKLELVNESFELPELLVECTQMFQLSASDNGVLVLLDVDSDTPSSVVGDQVRLRQVLINLLGNAVKFTRGGRVVLSLNCRYAHGEDPLLTFAVTDTGIGLSQEEQARLFQRFSQASPDTSRNYGGTGLGLSISHELVGLMGGDIHVDSSPGKGARFSFSIQLPVDEPAFPMAEITAPLSLLWDVQGNLADWLGRDSRFRRVHCLRELEQLNRVPDDHGHHLLINGLPPRPELDEMLAWLNEHSPDTSIILLLGMRCDIPGWLPPEVRLLRRSVLTVHELLHLFTGGIPVGGVPVRQELVASIDQLNVLVAEDNPINQLVTRGYLEKLGVEQVVMTTNGQQALEAFRDSENPFDLVLMDLDMPVMNGFASAAAMRDLEDQQGRAPSLILALSAHAVDEQASAIRRAGMDGQIIKPLSLAAMSRVLSDYLGIRA</sequence>
<dbReference type="SMART" id="SM00448">
    <property type="entry name" value="REC"/>
    <property type="match status" value="1"/>
</dbReference>
<evidence type="ECO:0000256" key="1">
    <source>
        <dbReference type="ARBA" id="ARBA00000085"/>
    </source>
</evidence>
<dbReference type="Pfam" id="PF02518">
    <property type="entry name" value="HATPase_c"/>
    <property type="match status" value="1"/>
</dbReference>
<dbReference type="InterPro" id="IPR003661">
    <property type="entry name" value="HisK_dim/P_dom"/>
</dbReference>
<accession>A0A6N7LV12</accession>
<dbReference type="SUPFAM" id="SSF47384">
    <property type="entry name" value="Homodimeric domain of signal transducing histidine kinase"/>
    <property type="match status" value="1"/>
</dbReference>
<feature type="modified residue" description="4-aspartylphosphate" evidence="5">
    <location>
        <position position="760"/>
    </location>
</feature>
<proteinExistence type="predicted"/>
<feature type="domain" description="Response regulatory" evidence="8">
    <location>
        <begin position="708"/>
        <end position="830"/>
    </location>
</feature>
<evidence type="ECO:0000259" key="8">
    <source>
        <dbReference type="PROSITE" id="PS50110"/>
    </source>
</evidence>
<dbReference type="PROSITE" id="PS50109">
    <property type="entry name" value="HIS_KIN"/>
    <property type="match status" value="1"/>
</dbReference>
<keyword evidence="6" id="KW-0812">Transmembrane</keyword>
<comment type="catalytic activity">
    <reaction evidence="1">
        <text>ATP + protein L-histidine = ADP + protein N-phospho-L-histidine.</text>
        <dbReference type="EC" id="2.7.13.3"/>
    </reaction>
</comment>
<dbReference type="CDD" id="cd16922">
    <property type="entry name" value="HATPase_EvgS-ArcB-TorS-like"/>
    <property type="match status" value="1"/>
</dbReference>
<dbReference type="EMBL" id="WIRE01000001">
    <property type="protein sequence ID" value="MQX54338.1"/>
    <property type="molecule type" value="Genomic_DNA"/>
</dbReference>
<dbReference type="CDD" id="cd17546">
    <property type="entry name" value="REC_hyHK_CKI1_RcsC-like"/>
    <property type="match status" value="1"/>
</dbReference>
<dbReference type="PRINTS" id="PR00344">
    <property type="entry name" value="BCTRLSENSOR"/>
</dbReference>
<dbReference type="Pfam" id="PF00512">
    <property type="entry name" value="HisKA"/>
    <property type="match status" value="1"/>
</dbReference>
<dbReference type="InterPro" id="IPR001789">
    <property type="entry name" value="Sig_transdc_resp-reg_receiver"/>
</dbReference>
<dbReference type="PANTHER" id="PTHR45339">
    <property type="entry name" value="HYBRID SIGNAL TRANSDUCTION HISTIDINE KINASE J"/>
    <property type="match status" value="1"/>
</dbReference>
<dbReference type="Gene3D" id="1.10.287.130">
    <property type="match status" value="1"/>
</dbReference>
<dbReference type="CDD" id="cd00082">
    <property type="entry name" value="HisKA"/>
    <property type="match status" value="1"/>
</dbReference>
<dbReference type="EC" id="2.7.13.3" evidence="2"/>
<dbReference type="InterPro" id="IPR005467">
    <property type="entry name" value="His_kinase_dom"/>
</dbReference>
<dbReference type="SUPFAM" id="SSF55874">
    <property type="entry name" value="ATPase domain of HSP90 chaperone/DNA topoisomerase II/histidine kinase"/>
    <property type="match status" value="1"/>
</dbReference>
<dbReference type="SMART" id="SM00388">
    <property type="entry name" value="HisKA"/>
    <property type="match status" value="1"/>
</dbReference>
<evidence type="ECO:0000256" key="5">
    <source>
        <dbReference type="PROSITE-ProRule" id="PRU00169"/>
    </source>
</evidence>
<evidence type="ECO:0000259" key="7">
    <source>
        <dbReference type="PROSITE" id="PS50109"/>
    </source>
</evidence>
<dbReference type="SMART" id="SM00387">
    <property type="entry name" value="HATPase_c"/>
    <property type="match status" value="1"/>
</dbReference>
<dbReference type="Pfam" id="PF00072">
    <property type="entry name" value="Response_reg"/>
    <property type="match status" value="1"/>
</dbReference>
<dbReference type="GO" id="GO:0000155">
    <property type="term" value="F:phosphorelay sensor kinase activity"/>
    <property type="evidence" value="ECO:0007669"/>
    <property type="project" value="InterPro"/>
</dbReference>
<evidence type="ECO:0000256" key="4">
    <source>
        <dbReference type="ARBA" id="ARBA00023012"/>
    </source>
</evidence>
<dbReference type="InterPro" id="IPR004358">
    <property type="entry name" value="Sig_transdc_His_kin-like_C"/>
</dbReference>
<dbReference type="PANTHER" id="PTHR45339:SF1">
    <property type="entry name" value="HYBRID SIGNAL TRANSDUCTION HISTIDINE KINASE J"/>
    <property type="match status" value="1"/>
</dbReference>
<dbReference type="InterPro" id="IPR036890">
    <property type="entry name" value="HATPase_C_sf"/>
</dbReference>
<comment type="caution">
    <text evidence="9">The sequence shown here is derived from an EMBL/GenBank/DDBJ whole genome shotgun (WGS) entry which is preliminary data.</text>
</comment>
<dbReference type="Gene3D" id="3.40.50.2300">
    <property type="match status" value="1"/>
</dbReference>
<keyword evidence="6" id="KW-1133">Transmembrane helix</keyword>
<dbReference type="InterPro" id="IPR003594">
    <property type="entry name" value="HATPase_dom"/>
</dbReference>
<dbReference type="PROSITE" id="PS50110">
    <property type="entry name" value="RESPONSE_REGULATORY"/>
    <property type="match status" value="1"/>
</dbReference>
<feature type="domain" description="Histidine kinase" evidence="7">
    <location>
        <begin position="345"/>
        <end position="568"/>
    </location>
</feature>
<organism evidence="9 10">
    <name type="scientific">Alcanivorax sediminis</name>
    <dbReference type="NCBI Taxonomy" id="2663008"/>
    <lineage>
        <taxon>Bacteria</taxon>
        <taxon>Pseudomonadati</taxon>
        <taxon>Pseudomonadota</taxon>
        <taxon>Gammaproteobacteria</taxon>
        <taxon>Oceanospirillales</taxon>
        <taxon>Alcanivoracaceae</taxon>
        <taxon>Alcanivorax</taxon>
    </lineage>
</organism>
<evidence type="ECO:0000256" key="6">
    <source>
        <dbReference type="SAM" id="Phobius"/>
    </source>
</evidence>
<name>A0A6N7LV12_9GAMM</name>
<dbReference type="FunFam" id="3.30.565.10:FF:000010">
    <property type="entry name" value="Sensor histidine kinase RcsC"/>
    <property type="match status" value="1"/>
</dbReference>
<evidence type="ECO:0000256" key="2">
    <source>
        <dbReference type="ARBA" id="ARBA00012438"/>
    </source>
</evidence>
<reference evidence="9 10" key="1">
    <citation type="submission" date="2019-10" db="EMBL/GenBank/DDBJ databases">
        <title>Alcanivorax sp.PA15-N-34 draft genome sequence.</title>
        <authorList>
            <person name="Liao X."/>
            <person name="Shao Z."/>
        </authorList>
    </citation>
    <scope>NUCLEOTIDE SEQUENCE [LARGE SCALE GENOMIC DNA]</scope>
    <source>
        <strain evidence="9 10">PA15-N-34</strain>
    </source>
</reference>
<protein>
    <recommendedName>
        <fullName evidence="2">histidine kinase</fullName>
        <ecNumber evidence="2">2.7.13.3</ecNumber>
    </recommendedName>
</protein>
<dbReference type="InterPro" id="IPR011006">
    <property type="entry name" value="CheY-like_superfamily"/>
</dbReference>
<dbReference type="Gene3D" id="3.30.565.10">
    <property type="entry name" value="Histidine kinase-like ATPase, C-terminal domain"/>
    <property type="match status" value="1"/>
</dbReference>
<keyword evidence="6" id="KW-0472">Membrane</keyword>
<evidence type="ECO:0000313" key="9">
    <source>
        <dbReference type="EMBL" id="MQX54338.1"/>
    </source>
</evidence>
<dbReference type="Proteomes" id="UP000469421">
    <property type="component" value="Unassembled WGS sequence"/>
</dbReference>
<keyword evidence="3 5" id="KW-0597">Phosphoprotein</keyword>
<feature type="transmembrane region" description="Helical" evidence="6">
    <location>
        <begin position="302"/>
        <end position="323"/>
    </location>
</feature>
<dbReference type="AlphaFoldDB" id="A0A6N7LV12"/>
<evidence type="ECO:0000313" key="10">
    <source>
        <dbReference type="Proteomes" id="UP000469421"/>
    </source>
</evidence>
<dbReference type="InterPro" id="IPR036097">
    <property type="entry name" value="HisK_dim/P_sf"/>
</dbReference>
<dbReference type="SUPFAM" id="SSF52172">
    <property type="entry name" value="CheY-like"/>
    <property type="match status" value="1"/>
</dbReference>